<dbReference type="Pfam" id="PF01966">
    <property type="entry name" value="HD"/>
    <property type="match status" value="1"/>
</dbReference>
<dbReference type="InterPro" id="IPR006675">
    <property type="entry name" value="HDIG_dom"/>
</dbReference>
<keyword evidence="3" id="KW-0547">Nucleotide-binding</keyword>
<dbReference type="OrthoDB" id="5295945at2"/>
<evidence type="ECO:0000313" key="9">
    <source>
        <dbReference type="Proteomes" id="UP000187404"/>
    </source>
</evidence>
<dbReference type="Gene3D" id="1.10.3210.10">
    <property type="entry name" value="Hypothetical protein af1432"/>
    <property type="match status" value="1"/>
</dbReference>
<dbReference type="NCBIfam" id="TIGR00277">
    <property type="entry name" value="HDIG"/>
    <property type="match status" value="1"/>
</dbReference>
<gene>
    <name evidence="8" type="ORF">BHK98_01315</name>
</gene>
<dbReference type="Proteomes" id="UP000187404">
    <property type="component" value="Unassembled WGS sequence"/>
</dbReference>
<reference evidence="8 9" key="1">
    <citation type="journal article" date="2016" name="Appl. Environ. Microbiol.">
        <title>Function and Phylogeny of Bacterial Butyryl Coenzyme A:Acetate Transferases and Their Diversity in the Proximal Colon of Swine.</title>
        <authorList>
            <person name="Trachsel J."/>
            <person name="Bayles D.O."/>
            <person name="Looft T."/>
            <person name="Levine U.Y."/>
            <person name="Allen H.K."/>
        </authorList>
    </citation>
    <scope>NUCLEOTIDE SEQUENCE [LARGE SCALE GENOMIC DNA]</scope>
    <source>
        <strain evidence="8 9">68-3-10</strain>
    </source>
</reference>
<dbReference type="EC" id="3.6.1.41" evidence="1"/>
<dbReference type="RefSeq" id="WP_075711856.1">
    <property type="nucleotide sequence ID" value="NZ_MJIE01000001.1"/>
</dbReference>
<keyword evidence="4" id="KW-0378">Hydrolase</keyword>
<evidence type="ECO:0000256" key="1">
    <source>
        <dbReference type="ARBA" id="ARBA00012506"/>
    </source>
</evidence>
<keyword evidence="9" id="KW-1185">Reference proteome</keyword>
<keyword evidence="5" id="KW-0408">Iron</keyword>
<dbReference type="PANTHER" id="PTHR35795">
    <property type="entry name" value="SLR1885 PROTEIN"/>
    <property type="match status" value="1"/>
</dbReference>
<evidence type="ECO:0000256" key="2">
    <source>
        <dbReference type="ARBA" id="ARBA00022723"/>
    </source>
</evidence>
<proteinExistence type="predicted"/>
<organism evidence="8 9">
    <name type="scientific">Hornefia porci</name>
    <dbReference type="NCBI Taxonomy" id="2652292"/>
    <lineage>
        <taxon>Bacteria</taxon>
        <taxon>Bacillati</taxon>
        <taxon>Bacillota</taxon>
        <taxon>Clostridia</taxon>
        <taxon>Peptostreptococcales</taxon>
        <taxon>Anaerovoracaceae</taxon>
        <taxon>Hornefia</taxon>
    </lineage>
</organism>
<name>A0A1Q9JFC0_9FIRM</name>
<dbReference type="GO" id="GO:0046872">
    <property type="term" value="F:metal ion binding"/>
    <property type="evidence" value="ECO:0007669"/>
    <property type="project" value="UniProtKB-KW"/>
</dbReference>
<dbReference type="InterPro" id="IPR005249">
    <property type="entry name" value="YqeK"/>
</dbReference>
<evidence type="ECO:0000256" key="3">
    <source>
        <dbReference type="ARBA" id="ARBA00022741"/>
    </source>
</evidence>
<dbReference type="SMART" id="SM00471">
    <property type="entry name" value="HDc"/>
    <property type="match status" value="1"/>
</dbReference>
<evidence type="ECO:0000256" key="4">
    <source>
        <dbReference type="ARBA" id="ARBA00022801"/>
    </source>
</evidence>
<dbReference type="CDD" id="cd00077">
    <property type="entry name" value="HDc"/>
    <property type="match status" value="1"/>
</dbReference>
<keyword evidence="2" id="KW-0479">Metal-binding</keyword>
<feature type="domain" description="HD" evidence="7">
    <location>
        <begin position="18"/>
        <end position="132"/>
    </location>
</feature>
<dbReference type="GO" id="GO:0008803">
    <property type="term" value="F:bis(5'-nucleosyl)-tetraphosphatase (symmetrical) activity"/>
    <property type="evidence" value="ECO:0007669"/>
    <property type="project" value="UniProtKB-EC"/>
</dbReference>
<protein>
    <recommendedName>
        <fullName evidence="1">bis(5'-nucleosyl)-tetraphosphatase (symmetrical)</fullName>
        <ecNumber evidence="1">3.6.1.41</ecNumber>
    </recommendedName>
</protein>
<dbReference type="PANTHER" id="PTHR35795:SF1">
    <property type="entry name" value="BIS(5'-NUCLEOSYL)-TETRAPHOSPHATASE, SYMMETRICAL"/>
    <property type="match status" value="1"/>
</dbReference>
<dbReference type="NCBIfam" id="TIGR00488">
    <property type="entry name" value="bis(5'-nucleosyl)-tetraphosphatase (symmetrical) YqeK"/>
    <property type="match status" value="1"/>
</dbReference>
<accession>A0A1Q9JFC0</accession>
<dbReference type="EMBL" id="MJIE01000001">
    <property type="protein sequence ID" value="OLR54837.1"/>
    <property type="molecule type" value="Genomic_DNA"/>
</dbReference>
<evidence type="ECO:0000256" key="5">
    <source>
        <dbReference type="ARBA" id="ARBA00023004"/>
    </source>
</evidence>
<dbReference type="InterPro" id="IPR006674">
    <property type="entry name" value="HD_domain"/>
</dbReference>
<evidence type="ECO:0000259" key="7">
    <source>
        <dbReference type="PROSITE" id="PS51831"/>
    </source>
</evidence>
<comment type="catalytic activity">
    <reaction evidence="6">
        <text>P(1),P(4)-bis(5'-adenosyl) tetraphosphate + H2O = 2 ADP + 2 H(+)</text>
        <dbReference type="Rhea" id="RHEA:24252"/>
        <dbReference type="ChEBI" id="CHEBI:15377"/>
        <dbReference type="ChEBI" id="CHEBI:15378"/>
        <dbReference type="ChEBI" id="CHEBI:58141"/>
        <dbReference type="ChEBI" id="CHEBI:456216"/>
        <dbReference type="EC" id="3.6.1.41"/>
    </reaction>
</comment>
<evidence type="ECO:0000313" key="8">
    <source>
        <dbReference type="EMBL" id="OLR54837.1"/>
    </source>
</evidence>
<evidence type="ECO:0000256" key="6">
    <source>
        <dbReference type="ARBA" id="ARBA00049417"/>
    </source>
</evidence>
<sequence length="192" mass="21806">MNTDSISNYIRDHLSEKRRTHTEGVRTTAAELARRYGADPEKAETAALFHDMFRGADRDTLNRYVDELGLDPGRYRDNPNLAHGKIAAEIMRRDYGVTDPDIINAVRYHTTGRPGMSLLEKVVFIADAIEPSRDYPGVEELRKATWRDLDEGCLAALSRTSKYVKSRGIPLDEDTAKAEAYFRRLMENKNGE</sequence>
<comment type="caution">
    <text evidence="8">The sequence shown here is derived from an EMBL/GenBank/DDBJ whole genome shotgun (WGS) entry which is preliminary data.</text>
</comment>
<dbReference type="InterPro" id="IPR003607">
    <property type="entry name" value="HD/PDEase_dom"/>
</dbReference>
<dbReference type="GO" id="GO:0000166">
    <property type="term" value="F:nucleotide binding"/>
    <property type="evidence" value="ECO:0007669"/>
    <property type="project" value="UniProtKB-KW"/>
</dbReference>
<dbReference type="PROSITE" id="PS51831">
    <property type="entry name" value="HD"/>
    <property type="match status" value="1"/>
</dbReference>
<dbReference type="AlphaFoldDB" id="A0A1Q9JFC0"/>
<dbReference type="SUPFAM" id="SSF109604">
    <property type="entry name" value="HD-domain/PDEase-like"/>
    <property type="match status" value="1"/>
</dbReference>
<dbReference type="InterPro" id="IPR051094">
    <property type="entry name" value="Diverse_Catalytic_Enzymes"/>
</dbReference>
<dbReference type="STRING" id="1261640.BHK98_01315"/>